<dbReference type="GO" id="GO:0005886">
    <property type="term" value="C:plasma membrane"/>
    <property type="evidence" value="ECO:0007669"/>
    <property type="project" value="UniProtKB-SubCell"/>
</dbReference>
<keyword evidence="3 6" id="KW-0812">Transmembrane</keyword>
<feature type="transmembrane region" description="Helical" evidence="6">
    <location>
        <begin position="109"/>
        <end position="130"/>
    </location>
</feature>
<feature type="transmembrane region" description="Helical" evidence="6">
    <location>
        <begin position="33"/>
        <end position="52"/>
    </location>
</feature>
<feature type="transmembrane region" description="Helical" evidence="6">
    <location>
        <begin position="238"/>
        <end position="257"/>
    </location>
</feature>
<keyword evidence="8" id="KW-1185">Reference proteome</keyword>
<keyword evidence="5 6" id="KW-0472">Membrane</keyword>
<feature type="transmembrane region" description="Helical" evidence="6">
    <location>
        <begin position="137"/>
        <end position="159"/>
    </location>
</feature>
<reference evidence="7 8" key="1">
    <citation type="submission" date="2019-10" db="EMBL/GenBank/DDBJ databases">
        <title>Georgenia wutianyii sp. nov. and Georgenia yuyongxinii sp. nov. isolated from plateau pika (Ochotona curzoniae) in the Qinghai-Tibet plateau of China.</title>
        <authorList>
            <person name="Tian Z."/>
        </authorList>
    </citation>
    <scope>NUCLEOTIDE SEQUENCE [LARGE SCALE GENOMIC DNA]</scope>
    <source>
        <strain evidence="7 8">DSM 21501</strain>
    </source>
</reference>
<dbReference type="AlphaFoldDB" id="A0A7J5URX2"/>
<dbReference type="RefSeq" id="WP_152201617.1">
    <property type="nucleotide sequence ID" value="NZ_VUKF01000007.1"/>
</dbReference>
<evidence type="ECO:0000256" key="2">
    <source>
        <dbReference type="ARBA" id="ARBA00022475"/>
    </source>
</evidence>
<feature type="transmembrane region" description="Helical" evidence="6">
    <location>
        <begin position="73"/>
        <end position="97"/>
    </location>
</feature>
<evidence type="ECO:0000313" key="8">
    <source>
        <dbReference type="Proteomes" id="UP000451860"/>
    </source>
</evidence>
<gene>
    <name evidence="7" type="ORF">GB883_08455</name>
</gene>
<dbReference type="EMBL" id="WHJE01000029">
    <property type="protein sequence ID" value="KAE8764563.1"/>
    <property type="molecule type" value="Genomic_DNA"/>
</dbReference>
<evidence type="ECO:0000256" key="6">
    <source>
        <dbReference type="SAM" id="Phobius"/>
    </source>
</evidence>
<dbReference type="InterPro" id="IPR050833">
    <property type="entry name" value="Poly_Biosynth_Transport"/>
</dbReference>
<dbReference type="PANTHER" id="PTHR30250:SF11">
    <property type="entry name" value="O-ANTIGEN TRANSPORTER-RELATED"/>
    <property type="match status" value="1"/>
</dbReference>
<comment type="caution">
    <text evidence="7">The sequence shown here is derived from an EMBL/GenBank/DDBJ whole genome shotgun (WGS) entry which is preliminary data.</text>
</comment>
<keyword evidence="4 6" id="KW-1133">Transmembrane helix</keyword>
<protein>
    <submittedName>
        <fullName evidence="7">Polysaccharide biosynthesis protein</fullName>
    </submittedName>
</protein>
<sequence length="413" mass="41709">MRAVAVATVFAALSGYAILVMAARSLGAADYDVFAVFWAAFFALGGVVNGLMHETTRAVSNLRRPLPPGQGALPVAAGALVAALVASVVVAGAPVWAPRIIPDHTSLGTALLATGIASFTLQGVLCGALSGVARWRWYAVVLAVDAGLRLAAAGAAVLLDRAETGLMVATVVGTATWLLMVALVPSARQALRLRVPLPLTGLLRRAAQAMVAASATAVLVVGFPVLLQVTARDAAPPVVGGLVLAVTLTRAPLLVPLTSFQNAIVVHFVRRQSMGARALLGPVLGVLAVAALGAGAAWLVGPRILALMGEGFDVPGPTLAALTAGAGTTAALVVSGSAALAFERHSGYMIGWWVATGVAVTVLLLPAPLTGRAIAALLVGPLVGLVWHAAVIARAGQDRSYAPAPASRDSQPD</sequence>
<accession>A0A7J5URX2</accession>
<dbReference type="Proteomes" id="UP000451860">
    <property type="component" value="Unassembled WGS sequence"/>
</dbReference>
<proteinExistence type="predicted"/>
<keyword evidence="2" id="KW-1003">Cell membrane</keyword>
<feature type="transmembrane region" description="Helical" evidence="6">
    <location>
        <begin position="206"/>
        <end position="226"/>
    </location>
</feature>
<feature type="transmembrane region" description="Helical" evidence="6">
    <location>
        <begin position="373"/>
        <end position="393"/>
    </location>
</feature>
<feature type="transmembrane region" description="Helical" evidence="6">
    <location>
        <begin position="278"/>
        <end position="299"/>
    </location>
</feature>
<evidence type="ECO:0000256" key="5">
    <source>
        <dbReference type="ARBA" id="ARBA00023136"/>
    </source>
</evidence>
<evidence type="ECO:0000256" key="1">
    <source>
        <dbReference type="ARBA" id="ARBA00004651"/>
    </source>
</evidence>
<feature type="transmembrane region" description="Helical" evidence="6">
    <location>
        <begin position="319"/>
        <end position="342"/>
    </location>
</feature>
<organism evidence="7 8">
    <name type="scientific">Georgenia thermotolerans</name>
    <dbReference type="NCBI Taxonomy" id="527326"/>
    <lineage>
        <taxon>Bacteria</taxon>
        <taxon>Bacillati</taxon>
        <taxon>Actinomycetota</taxon>
        <taxon>Actinomycetes</taxon>
        <taxon>Micrococcales</taxon>
        <taxon>Bogoriellaceae</taxon>
        <taxon>Georgenia</taxon>
    </lineage>
</organism>
<feature type="transmembrane region" description="Helical" evidence="6">
    <location>
        <begin position="165"/>
        <end position="185"/>
    </location>
</feature>
<evidence type="ECO:0000256" key="3">
    <source>
        <dbReference type="ARBA" id="ARBA00022692"/>
    </source>
</evidence>
<evidence type="ECO:0000256" key="4">
    <source>
        <dbReference type="ARBA" id="ARBA00022989"/>
    </source>
</evidence>
<feature type="transmembrane region" description="Helical" evidence="6">
    <location>
        <begin position="349"/>
        <end position="367"/>
    </location>
</feature>
<name>A0A7J5URX2_9MICO</name>
<dbReference type="OrthoDB" id="4771963at2"/>
<comment type="subcellular location">
    <subcellularLocation>
        <location evidence="1">Cell membrane</location>
        <topology evidence="1">Multi-pass membrane protein</topology>
    </subcellularLocation>
</comment>
<evidence type="ECO:0000313" key="7">
    <source>
        <dbReference type="EMBL" id="KAE8764563.1"/>
    </source>
</evidence>
<dbReference type="PANTHER" id="PTHR30250">
    <property type="entry name" value="PST FAMILY PREDICTED COLANIC ACID TRANSPORTER"/>
    <property type="match status" value="1"/>
</dbReference>